<sequence>MRRPIAVLRGTFVNDLFLIPLTVNGRKVRHIVVDTGASTLIFNGKVARQLRLPNLGAVGVAGVGGTANAFRSKCDVKFSSKLFRNVPCVVIQHFSKPGLLGLKFFRDHHLALALNPSTETLKIYAMKPNGKASRAT</sequence>
<organism evidence="1 2">
    <name type="scientific">Alicyclobacillus fastidiosus</name>
    <dbReference type="NCBI Taxonomy" id="392011"/>
    <lineage>
        <taxon>Bacteria</taxon>
        <taxon>Bacillati</taxon>
        <taxon>Bacillota</taxon>
        <taxon>Bacilli</taxon>
        <taxon>Bacillales</taxon>
        <taxon>Alicyclobacillaceae</taxon>
        <taxon>Alicyclobacillus</taxon>
    </lineage>
</organism>
<dbReference type="SUPFAM" id="SSF50630">
    <property type="entry name" value="Acid proteases"/>
    <property type="match status" value="1"/>
</dbReference>
<dbReference type="Pfam" id="PF13975">
    <property type="entry name" value="gag-asp_proteas"/>
    <property type="match status" value="1"/>
</dbReference>
<dbReference type="InterPro" id="IPR021109">
    <property type="entry name" value="Peptidase_aspartic_dom_sf"/>
</dbReference>
<gene>
    <name evidence="1" type="ORF">KKP3000_001379</name>
</gene>
<reference evidence="1 2" key="1">
    <citation type="journal article" date="2024" name="Int. J. Mol. Sci.">
        <title>Exploration of Alicyclobacillus spp. Genome in Search of Antibiotic Resistance.</title>
        <authorList>
            <person name="Bucka-Kolendo J."/>
            <person name="Kiousi D.E."/>
            <person name="Dekowska A."/>
            <person name="Mikolajczuk-Szczyrba A."/>
            <person name="Karadedos D.M."/>
            <person name="Michael P."/>
            <person name="Galanis A."/>
            <person name="Sokolowska B."/>
        </authorList>
    </citation>
    <scope>NUCLEOTIDE SEQUENCE [LARGE SCALE GENOMIC DNA]</scope>
    <source>
        <strain evidence="1 2">KKP 3000</strain>
    </source>
</reference>
<dbReference type="Gene3D" id="2.40.70.10">
    <property type="entry name" value="Acid Proteases"/>
    <property type="match status" value="1"/>
</dbReference>
<accession>A0ABV5AAR9</accession>
<proteinExistence type="predicted"/>
<dbReference type="EMBL" id="JBDXSU010000001">
    <property type="protein sequence ID" value="MFB5188940.1"/>
    <property type="molecule type" value="Genomic_DNA"/>
</dbReference>
<name>A0ABV5AAR9_9BACL</name>
<evidence type="ECO:0000313" key="2">
    <source>
        <dbReference type="Proteomes" id="UP001579974"/>
    </source>
</evidence>
<evidence type="ECO:0000313" key="1">
    <source>
        <dbReference type="EMBL" id="MFB5188940.1"/>
    </source>
</evidence>
<dbReference type="Proteomes" id="UP001579974">
    <property type="component" value="Unassembled WGS sequence"/>
</dbReference>
<keyword evidence="2" id="KW-1185">Reference proteome</keyword>
<dbReference type="RefSeq" id="WP_275475764.1">
    <property type="nucleotide sequence ID" value="NZ_CP162940.1"/>
</dbReference>
<protein>
    <submittedName>
        <fullName evidence="1">Retropepsin-like aspartic protease</fullName>
    </submittedName>
</protein>
<comment type="caution">
    <text evidence="1">The sequence shown here is derived from an EMBL/GenBank/DDBJ whole genome shotgun (WGS) entry which is preliminary data.</text>
</comment>